<evidence type="ECO:0000256" key="1">
    <source>
        <dbReference type="ARBA" id="ARBA00022490"/>
    </source>
</evidence>
<dbReference type="EMBL" id="MN079097">
    <property type="protein sequence ID" value="QEA05248.1"/>
    <property type="molecule type" value="Genomic_DNA"/>
</dbReference>
<evidence type="ECO:0000256" key="2">
    <source>
        <dbReference type="ARBA" id="ARBA00022618"/>
    </source>
</evidence>
<keyword evidence="2" id="KW-0132">Cell division</keyword>
<keyword evidence="1" id="KW-0963">Cytoplasm</keyword>
<dbReference type="PIRSF" id="PIRSF019345">
    <property type="entry name" value="ScpB"/>
    <property type="match status" value="1"/>
</dbReference>
<evidence type="ECO:0000256" key="3">
    <source>
        <dbReference type="ARBA" id="ARBA00022829"/>
    </source>
</evidence>
<evidence type="ECO:0000313" key="6">
    <source>
        <dbReference type="EMBL" id="QEA05248.1"/>
    </source>
</evidence>
<dbReference type="PANTHER" id="PTHR34298:SF2">
    <property type="entry name" value="SEGREGATION AND CONDENSATION PROTEIN B"/>
    <property type="match status" value="1"/>
</dbReference>
<evidence type="ECO:0000256" key="5">
    <source>
        <dbReference type="SAM" id="MobiDB-lite"/>
    </source>
</evidence>
<dbReference type="AlphaFoldDB" id="A0A5B8RBB4"/>
<sequence length="196" mass="22000">MSEPELRHILEAALLAANEPLSVERLRGLFADHEMPAPATVREALTALAADYEGRGIELSEVASGYRIQVREDLAPWVSRLWEERPGRYSRALLETLAIIAYRQPISRGEIEEIRGVSVASSIMRTLQDRGWVRVVGHREMPGRPAVFGTTRAFLDYFNLKGLDELPTLMELRDPDAEHPELDLRLPEAGDDGETT</sequence>
<protein>
    <submittedName>
        <fullName evidence="6">Segregation and condensation protein B</fullName>
    </submittedName>
</protein>
<accession>A0A5B8RBB4</accession>
<dbReference type="NCBIfam" id="TIGR00281">
    <property type="entry name" value="SMC-Scp complex subunit ScpB"/>
    <property type="match status" value="1"/>
</dbReference>
<dbReference type="SUPFAM" id="SSF46785">
    <property type="entry name" value="Winged helix' DNA-binding domain"/>
    <property type="match status" value="2"/>
</dbReference>
<organism evidence="6">
    <name type="scientific">uncultured organism</name>
    <dbReference type="NCBI Taxonomy" id="155900"/>
    <lineage>
        <taxon>unclassified sequences</taxon>
        <taxon>environmental samples</taxon>
    </lineage>
</organism>
<keyword evidence="3" id="KW-0159">Chromosome partition</keyword>
<feature type="compositionally biased region" description="Basic and acidic residues" evidence="5">
    <location>
        <begin position="177"/>
        <end position="188"/>
    </location>
</feature>
<dbReference type="InterPro" id="IPR036388">
    <property type="entry name" value="WH-like_DNA-bd_sf"/>
</dbReference>
<dbReference type="InterPro" id="IPR036390">
    <property type="entry name" value="WH_DNA-bd_sf"/>
</dbReference>
<dbReference type="InterPro" id="IPR005234">
    <property type="entry name" value="ScpB_csome_segregation"/>
</dbReference>
<gene>
    <name evidence="6" type="primary">scpB</name>
    <name evidence="6" type="ORF">KBTEX_01568</name>
</gene>
<dbReference type="GO" id="GO:0051301">
    <property type="term" value="P:cell division"/>
    <property type="evidence" value="ECO:0007669"/>
    <property type="project" value="UniProtKB-KW"/>
</dbReference>
<reference evidence="6" key="1">
    <citation type="submission" date="2019-06" db="EMBL/GenBank/DDBJ databases">
        <authorList>
            <person name="Murdoch R.W."/>
            <person name="Fathepure B."/>
        </authorList>
    </citation>
    <scope>NUCLEOTIDE SEQUENCE</scope>
</reference>
<name>A0A5B8RBB4_9ZZZZ</name>
<evidence type="ECO:0000256" key="4">
    <source>
        <dbReference type="ARBA" id="ARBA00023306"/>
    </source>
</evidence>
<dbReference type="PANTHER" id="PTHR34298">
    <property type="entry name" value="SEGREGATION AND CONDENSATION PROTEIN B"/>
    <property type="match status" value="1"/>
</dbReference>
<keyword evidence="4" id="KW-0131">Cell cycle</keyword>
<dbReference type="Pfam" id="PF04079">
    <property type="entry name" value="SMC_ScpB"/>
    <property type="match status" value="1"/>
</dbReference>
<feature type="region of interest" description="Disordered" evidence="5">
    <location>
        <begin position="177"/>
        <end position="196"/>
    </location>
</feature>
<proteinExistence type="predicted"/>
<dbReference type="GO" id="GO:0051304">
    <property type="term" value="P:chromosome separation"/>
    <property type="evidence" value="ECO:0007669"/>
    <property type="project" value="InterPro"/>
</dbReference>
<dbReference type="Gene3D" id="1.10.10.10">
    <property type="entry name" value="Winged helix-like DNA-binding domain superfamily/Winged helix DNA-binding domain"/>
    <property type="match status" value="2"/>
</dbReference>